<proteinExistence type="predicted"/>
<organism evidence="1">
    <name type="scientific">hydrothermal vent metagenome</name>
    <dbReference type="NCBI Taxonomy" id="652676"/>
    <lineage>
        <taxon>unclassified sequences</taxon>
        <taxon>metagenomes</taxon>
        <taxon>ecological metagenomes</taxon>
    </lineage>
</organism>
<reference evidence="1" key="1">
    <citation type="submission" date="2018-06" db="EMBL/GenBank/DDBJ databases">
        <authorList>
            <person name="Zhirakovskaya E."/>
        </authorList>
    </citation>
    <scope>NUCLEOTIDE SEQUENCE</scope>
</reference>
<evidence type="ECO:0000313" key="1">
    <source>
        <dbReference type="EMBL" id="VAW81937.1"/>
    </source>
</evidence>
<gene>
    <name evidence="1" type="ORF">MNBD_GAMMA12-1956</name>
</gene>
<accession>A0A3B0Z341</accession>
<name>A0A3B0Z341_9ZZZZ</name>
<sequence>MPITITLTKGVVQETLQNQLVKDITDSFLQHHNLEGNSVMTPNVTTQLHIQPLETTFSGGKPISGAWVEIKVPSFALADRTVQRDFFSSVTEIIYKSSGKQLPKEQIWTNVLHTVDGTWNMDAVAMTNEELLQKISQG</sequence>
<protein>
    <recommendedName>
        <fullName evidence="2">4-oxalocrotonate tautomerase domain-containing protein</fullName>
    </recommendedName>
</protein>
<evidence type="ECO:0008006" key="2">
    <source>
        <dbReference type="Google" id="ProtNLM"/>
    </source>
</evidence>
<dbReference type="AlphaFoldDB" id="A0A3B0Z341"/>
<dbReference type="EMBL" id="UOFL01000232">
    <property type="protein sequence ID" value="VAW81937.1"/>
    <property type="molecule type" value="Genomic_DNA"/>
</dbReference>